<dbReference type="RefSeq" id="WP_091875783.1">
    <property type="nucleotide sequence ID" value="NZ_FOLD01000022.1"/>
</dbReference>
<dbReference type="AlphaFoldDB" id="A0A1I1RED4"/>
<dbReference type="Proteomes" id="UP000198639">
    <property type="component" value="Unassembled WGS sequence"/>
</dbReference>
<reference evidence="4" key="1">
    <citation type="submission" date="2016-10" db="EMBL/GenBank/DDBJ databases">
        <authorList>
            <person name="Varghese N."/>
            <person name="Submissions S."/>
        </authorList>
    </citation>
    <scope>NUCLEOTIDE SEQUENCE [LARGE SCALE GENOMIC DNA]</scope>
    <source>
        <strain evidence="4">CGMCC 1.12041</strain>
    </source>
</reference>
<dbReference type="Gene3D" id="2.40.160.20">
    <property type="match status" value="1"/>
</dbReference>
<dbReference type="GO" id="GO:0055085">
    <property type="term" value="P:transmembrane transport"/>
    <property type="evidence" value="ECO:0007669"/>
    <property type="project" value="TreeGrafter"/>
</dbReference>
<feature type="chain" id="PRO_5011475403" evidence="2">
    <location>
        <begin position="27"/>
        <end position="227"/>
    </location>
</feature>
<dbReference type="PANTHER" id="PTHR36920:SF1">
    <property type="entry name" value="OUTER MEMBRANE PROTEIN W"/>
    <property type="match status" value="1"/>
</dbReference>
<accession>A0A1I1RED4</accession>
<evidence type="ECO:0000256" key="1">
    <source>
        <dbReference type="ARBA" id="ARBA00004442"/>
    </source>
</evidence>
<dbReference type="SUPFAM" id="SSF56925">
    <property type="entry name" value="OMPA-like"/>
    <property type="match status" value="1"/>
</dbReference>
<dbReference type="OrthoDB" id="9807574at2"/>
<organism evidence="3 4">
    <name type="scientific">Massilia yuzhufengensis</name>
    <dbReference type="NCBI Taxonomy" id="1164594"/>
    <lineage>
        <taxon>Bacteria</taxon>
        <taxon>Pseudomonadati</taxon>
        <taxon>Pseudomonadota</taxon>
        <taxon>Betaproteobacteria</taxon>
        <taxon>Burkholderiales</taxon>
        <taxon>Oxalobacteraceae</taxon>
        <taxon>Telluria group</taxon>
        <taxon>Massilia</taxon>
    </lineage>
</organism>
<gene>
    <name evidence="3" type="ORF">SAMN05216204_12231</name>
</gene>
<evidence type="ECO:0000256" key="2">
    <source>
        <dbReference type="SAM" id="SignalP"/>
    </source>
</evidence>
<dbReference type="EMBL" id="FOLD01000022">
    <property type="protein sequence ID" value="SFD32704.1"/>
    <property type="molecule type" value="Genomic_DNA"/>
</dbReference>
<name>A0A1I1RED4_9BURK</name>
<dbReference type="PANTHER" id="PTHR36920">
    <property type="match status" value="1"/>
</dbReference>
<sequence length="227" mass="23924">MKQGFNCLVKVLGVAAALACASTASAQSAGQLTAKIGLNQLTPKVESGDISAPALPGSKADVEKDTQPVLIFAYGLTDNISLEAAIGTPYKHKIYGAGAIAGTGQLGTVEALPPTVFAQYRFFAPTSLFRPYVGIGATYAYFMKERGSARMTAVTNPGSGVPTTFSIDNKLTYTAQVGLAMNIGERWFADVTANKTKLRTDVHFSTGQTQRMKLDPVAVVVAVGYKF</sequence>
<dbReference type="InterPro" id="IPR011250">
    <property type="entry name" value="OMP/PagP_B-barrel"/>
</dbReference>
<dbReference type="InterPro" id="IPR005618">
    <property type="entry name" value="OMPW"/>
</dbReference>
<dbReference type="STRING" id="1164594.SAMN05216204_12231"/>
<protein>
    <submittedName>
        <fullName evidence="3">Outer membrane protein</fullName>
    </submittedName>
</protein>
<evidence type="ECO:0000313" key="4">
    <source>
        <dbReference type="Proteomes" id="UP000198639"/>
    </source>
</evidence>
<proteinExistence type="predicted"/>
<evidence type="ECO:0000313" key="3">
    <source>
        <dbReference type="EMBL" id="SFD32704.1"/>
    </source>
</evidence>
<keyword evidence="2" id="KW-0732">Signal</keyword>
<keyword evidence="4" id="KW-1185">Reference proteome</keyword>
<dbReference type="Pfam" id="PF03922">
    <property type="entry name" value="OmpW"/>
    <property type="match status" value="1"/>
</dbReference>
<dbReference type="GO" id="GO:0009279">
    <property type="term" value="C:cell outer membrane"/>
    <property type="evidence" value="ECO:0007669"/>
    <property type="project" value="UniProtKB-SubCell"/>
</dbReference>
<feature type="signal peptide" evidence="2">
    <location>
        <begin position="1"/>
        <end position="26"/>
    </location>
</feature>
<comment type="subcellular location">
    <subcellularLocation>
        <location evidence="1">Cell outer membrane</location>
    </subcellularLocation>
</comment>